<evidence type="ECO:0000256" key="3">
    <source>
        <dbReference type="ARBA" id="ARBA00022741"/>
    </source>
</evidence>
<dbReference type="STRING" id="535722.E4UUN7"/>
<keyword evidence="3" id="KW-0547">Nucleotide-binding</keyword>
<dbReference type="AlphaFoldDB" id="E4UUN7"/>
<keyword evidence="5" id="KW-0560">Oxidoreductase</keyword>
<dbReference type="RefSeq" id="XP_003173834.1">
    <property type="nucleotide sequence ID" value="XM_003173786.1"/>
</dbReference>
<dbReference type="Gene3D" id="3.90.180.10">
    <property type="entry name" value="Medium-chain alcohol dehydrogenases, catalytic domain"/>
    <property type="match status" value="1"/>
</dbReference>
<dbReference type="InterPro" id="IPR036291">
    <property type="entry name" value="NAD(P)-bd_dom_sf"/>
</dbReference>
<accession>E4UUN7</accession>
<keyword evidence="8" id="KW-1185">Reference proteome</keyword>
<dbReference type="InterPro" id="IPR013154">
    <property type="entry name" value="ADH-like_N"/>
</dbReference>
<dbReference type="InterPro" id="IPR013149">
    <property type="entry name" value="ADH-like_C"/>
</dbReference>
<evidence type="ECO:0000313" key="7">
    <source>
        <dbReference type="EMBL" id="EFR01004.1"/>
    </source>
</evidence>
<dbReference type="OMA" id="EPETMQF"/>
<evidence type="ECO:0000256" key="2">
    <source>
        <dbReference type="ARBA" id="ARBA00011245"/>
    </source>
</evidence>
<dbReference type="Pfam" id="PF00107">
    <property type="entry name" value="ADH_zinc_N"/>
    <property type="match status" value="1"/>
</dbReference>
<dbReference type="InterPro" id="IPR047122">
    <property type="entry name" value="Trans-enoyl_RdTase-like"/>
</dbReference>
<organism evidence="8">
    <name type="scientific">Arthroderma gypseum (strain ATCC MYA-4604 / CBS 118893)</name>
    <name type="common">Microsporum gypseum</name>
    <dbReference type="NCBI Taxonomy" id="535722"/>
    <lineage>
        <taxon>Eukaryota</taxon>
        <taxon>Fungi</taxon>
        <taxon>Dikarya</taxon>
        <taxon>Ascomycota</taxon>
        <taxon>Pezizomycotina</taxon>
        <taxon>Eurotiomycetes</taxon>
        <taxon>Eurotiomycetidae</taxon>
        <taxon>Onygenales</taxon>
        <taxon>Arthrodermataceae</taxon>
        <taxon>Nannizzia</taxon>
    </lineage>
</organism>
<dbReference type="VEuPathDB" id="FungiDB:MGYG_04006"/>
<dbReference type="Pfam" id="PF08240">
    <property type="entry name" value="ADH_N"/>
    <property type="match status" value="1"/>
</dbReference>
<evidence type="ECO:0000256" key="1">
    <source>
        <dbReference type="ARBA" id="ARBA00008072"/>
    </source>
</evidence>
<evidence type="ECO:0000313" key="8">
    <source>
        <dbReference type="Proteomes" id="UP000002669"/>
    </source>
</evidence>
<dbReference type="HOGENOM" id="CLU_026673_16_1_1"/>
<gene>
    <name evidence="7" type="ORF">MGYG_04006</name>
</gene>
<dbReference type="Proteomes" id="UP000002669">
    <property type="component" value="Unassembled WGS sequence"/>
</dbReference>
<keyword evidence="4" id="KW-0521">NADP</keyword>
<dbReference type="GeneID" id="10029118"/>
<dbReference type="SMART" id="SM00829">
    <property type="entry name" value="PKS_ER"/>
    <property type="match status" value="1"/>
</dbReference>
<dbReference type="InterPro" id="IPR020843">
    <property type="entry name" value="ER"/>
</dbReference>
<evidence type="ECO:0000256" key="5">
    <source>
        <dbReference type="ARBA" id="ARBA00023002"/>
    </source>
</evidence>
<dbReference type="SUPFAM" id="SSF51735">
    <property type="entry name" value="NAD(P)-binding Rossmann-fold domains"/>
    <property type="match status" value="1"/>
</dbReference>
<dbReference type="eggNOG" id="KOG1198">
    <property type="taxonomic scope" value="Eukaryota"/>
</dbReference>
<evidence type="ECO:0000256" key="4">
    <source>
        <dbReference type="ARBA" id="ARBA00022857"/>
    </source>
</evidence>
<feature type="domain" description="Enoyl reductase (ER)" evidence="6">
    <location>
        <begin position="15"/>
        <end position="351"/>
    </location>
</feature>
<dbReference type="CDD" id="cd08249">
    <property type="entry name" value="enoyl_reductase_like"/>
    <property type="match status" value="1"/>
</dbReference>
<dbReference type="OrthoDB" id="48317at2759"/>
<dbReference type="EMBL" id="DS989824">
    <property type="protein sequence ID" value="EFR01004.1"/>
    <property type="molecule type" value="Genomic_DNA"/>
</dbReference>
<dbReference type="PANTHER" id="PTHR45348">
    <property type="entry name" value="HYPOTHETICAL OXIDOREDUCTASE (EUROFUNG)"/>
    <property type="match status" value="1"/>
</dbReference>
<name>E4UUN7_ARTGP</name>
<comment type="subunit">
    <text evidence="2">Monomer.</text>
</comment>
<dbReference type="InterPro" id="IPR011032">
    <property type="entry name" value="GroES-like_sf"/>
</dbReference>
<proteinExistence type="inferred from homology"/>
<reference evidence="8" key="1">
    <citation type="journal article" date="2012" name="MBio">
        <title>Comparative genome analysis of Trichophyton rubrum and related dermatophytes reveals candidate genes involved in infection.</title>
        <authorList>
            <person name="Martinez D.A."/>
            <person name="Oliver B.G."/>
            <person name="Graeser Y."/>
            <person name="Goldberg J.M."/>
            <person name="Li W."/>
            <person name="Martinez-Rossi N.M."/>
            <person name="Monod M."/>
            <person name="Shelest E."/>
            <person name="Barton R.C."/>
            <person name="Birch E."/>
            <person name="Brakhage A.A."/>
            <person name="Chen Z."/>
            <person name="Gurr S.J."/>
            <person name="Heiman D."/>
            <person name="Heitman J."/>
            <person name="Kosti I."/>
            <person name="Rossi A."/>
            <person name="Saif S."/>
            <person name="Samalova M."/>
            <person name="Saunders C.W."/>
            <person name="Shea T."/>
            <person name="Summerbell R.C."/>
            <person name="Xu J."/>
            <person name="Young S."/>
            <person name="Zeng Q."/>
            <person name="Birren B.W."/>
            <person name="Cuomo C.A."/>
            <person name="White T.C."/>
        </authorList>
    </citation>
    <scope>NUCLEOTIDE SEQUENCE [LARGE SCALE GENOMIC DNA]</scope>
    <source>
        <strain evidence="8">ATCC MYA-4604 / CBS 118893</strain>
    </source>
</reference>
<dbReference type="InParanoid" id="E4UUN7"/>
<dbReference type="GO" id="GO:0000166">
    <property type="term" value="F:nucleotide binding"/>
    <property type="evidence" value="ECO:0007669"/>
    <property type="project" value="UniProtKB-KW"/>
</dbReference>
<sequence length="354" mass="37832">MSKLPSEQVALLADGVGGVVISSSTAVPNINDNEVLIQTKAVALNPVDVKSVEAFNYPGTLVGFDFAGIVVDIGAQARERFVLGDRVCGSAHGMNPLDPATGAFAEYVKATTHTTMKIPDSMSFEEASTMATGVGAIGLVLKSLGIAQFFLENPRPKPFVVLVSGGSSASGTLAIQMLKSCGLKVITTCSPANFDLVRSRGAEEVFNYHSDECAQDIKKHTRNGLSYVVDCISTLDSMTLCYEVIGRLGGTYVALEPPSVTVMKSRPTIKADWIFQPSLFGKKVGWEEPYARAEDPELCQFGQEIYHRAQDLINDGRLKPHPAAVKDGGIPAVVEGFEILKAGSISGEKLVYRI</sequence>
<dbReference type="FunCoup" id="E4UUN7">
    <property type="interactions" value="220"/>
</dbReference>
<dbReference type="Gene3D" id="3.40.50.720">
    <property type="entry name" value="NAD(P)-binding Rossmann-like Domain"/>
    <property type="match status" value="1"/>
</dbReference>
<comment type="similarity">
    <text evidence="1">Belongs to the zinc-containing alcohol dehydrogenase family.</text>
</comment>
<evidence type="ECO:0000259" key="6">
    <source>
        <dbReference type="SMART" id="SM00829"/>
    </source>
</evidence>
<dbReference type="SUPFAM" id="SSF50129">
    <property type="entry name" value="GroES-like"/>
    <property type="match status" value="1"/>
</dbReference>
<dbReference type="PANTHER" id="PTHR45348:SF1">
    <property type="entry name" value="TRANS-ENOYL REDUCTASE STHE"/>
    <property type="match status" value="1"/>
</dbReference>
<protein>
    <recommendedName>
        <fullName evidence="6">Enoyl reductase (ER) domain-containing protein</fullName>
    </recommendedName>
</protein>
<dbReference type="GO" id="GO:0016651">
    <property type="term" value="F:oxidoreductase activity, acting on NAD(P)H"/>
    <property type="evidence" value="ECO:0007669"/>
    <property type="project" value="InterPro"/>
</dbReference>